<dbReference type="SUPFAM" id="SSF88713">
    <property type="entry name" value="Glycoside hydrolase/deacetylase"/>
    <property type="match status" value="1"/>
</dbReference>
<dbReference type="GO" id="GO:0016020">
    <property type="term" value="C:membrane"/>
    <property type="evidence" value="ECO:0007669"/>
    <property type="project" value="TreeGrafter"/>
</dbReference>
<reference evidence="4" key="1">
    <citation type="journal article" date="2023" name="Comput. Struct. Biotechnol. J.">
        <title>Discovery of a novel marine Bacteroidetes with a rich repertoire of carbohydrate-active enzymes.</title>
        <authorList>
            <person name="Chen B."/>
            <person name="Liu G."/>
            <person name="Chen Q."/>
            <person name="Wang H."/>
            <person name="Liu L."/>
            <person name="Tang K."/>
        </authorList>
    </citation>
    <scope>NUCLEOTIDE SEQUENCE</scope>
    <source>
        <strain evidence="4">TK19036</strain>
    </source>
</reference>
<dbReference type="GO" id="GO:0016810">
    <property type="term" value="F:hydrolase activity, acting on carbon-nitrogen (but not peptide) bonds"/>
    <property type="evidence" value="ECO:0007669"/>
    <property type="project" value="InterPro"/>
</dbReference>
<dbReference type="PANTHER" id="PTHR10587">
    <property type="entry name" value="GLYCOSYL TRANSFERASE-RELATED"/>
    <property type="match status" value="1"/>
</dbReference>
<sequence>MNFFKTPAVLKHLYPSLIWDKHAASSQAENKTIYLTFDDGPIPDLTSWVLKTLKSYQARGTFFCVGDNIRQHPDLYHQIVAEGHRTGNHTFHHLNGWKTENYTYLKNILQCEQLLCPSQNTVTKLFRPPYGKIKQKQIQQVAPRYDIIMWDILSGDFDPDFNHEACLDKCIQHTQTGTIIIFHDNYKAQKNLTYVLPRYLEHFSEQGYTFATL</sequence>
<dbReference type="GO" id="GO:0046872">
    <property type="term" value="F:metal ion binding"/>
    <property type="evidence" value="ECO:0007669"/>
    <property type="project" value="UniProtKB-KW"/>
</dbReference>
<dbReference type="PANTHER" id="PTHR10587:SF133">
    <property type="entry name" value="CHITIN DEACETYLASE 1-RELATED"/>
    <property type="match status" value="1"/>
</dbReference>
<dbReference type="InterPro" id="IPR002509">
    <property type="entry name" value="NODB_dom"/>
</dbReference>
<dbReference type="InterPro" id="IPR050248">
    <property type="entry name" value="Polysacc_deacetylase_ArnD"/>
</dbReference>
<dbReference type="Pfam" id="PF01522">
    <property type="entry name" value="Polysacc_deac_1"/>
    <property type="match status" value="1"/>
</dbReference>
<dbReference type="EMBL" id="CP120682">
    <property type="protein sequence ID" value="WKN38022.1"/>
    <property type="molecule type" value="Genomic_DNA"/>
</dbReference>
<gene>
    <name evidence="4" type="ORF">K4G66_04780</name>
</gene>
<organism evidence="4">
    <name type="scientific">Roseihalotalea indica</name>
    <dbReference type="NCBI Taxonomy" id="2867963"/>
    <lineage>
        <taxon>Bacteria</taxon>
        <taxon>Pseudomonadati</taxon>
        <taxon>Bacteroidota</taxon>
        <taxon>Cytophagia</taxon>
        <taxon>Cytophagales</taxon>
        <taxon>Catalimonadaceae</taxon>
        <taxon>Roseihalotalea</taxon>
    </lineage>
</organism>
<dbReference type="AlphaFoldDB" id="A0AA49JJ20"/>
<accession>A0AA49JJ20</accession>
<dbReference type="InterPro" id="IPR011330">
    <property type="entry name" value="Glyco_hydro/deAcase_b/a-brl"/>
</dbReference>
<dbReference type="Gene3D" id="3.20.20.370">
    <property type="entry name" value="Glycoside hydrolase/deacetylase"/>
    <property type="match status" value="1"/>
</dbReference>
<dbReference type="GO" id="GO:0005975">
    <property type="term" value="P:carbohydrate metabolic process"/>
    <property type="evidence" value="ECO:0007669"/>
    <property type="project" value="InterPro"/>
</dbReference>
<feature type="domain" description="NodB homology" evidence="3">
    <location>
        <begin position="31"/>
        <end position="211"/>
    </location>
</feature>
<keyword evidence="2" id="KW-0378">Hydrolase</keyword>
<keyword evidence="1" id="KW-0479">Metal-binding</keyword>
<reference evidence="4" key="2">
    <citation type="journal article" date="2024" name="Antonie Van Leeuwenhoek">
        <title>Roseihalotalea indica gen. nov., sp. nov., a halophilic Bacteroidetes from mesopelagic Southwest Indian Ocean with higher carbohydrate metabolic potential.</title>
        <authorList>
            <person name="Chen B."/>
            <person name="Zhang M."/>
            <person name="Lin D."/>
            <person name="Ye J."/>
            <person name="Tang K."/>
        </authorList>
    </citation>
    <scope>NUCLEOTIDE SEQUENCE</scope>
    <source>
        <strain evidence="4">TK19036</strain>
    </source>
</reference>
<evidence type="ECO:0000313" key="4">
    <source>
        <dbReference type="EMBL" id="WKN38022.1"/>
    </source>
</evidence>
<proteinExistence type="predicted"/>
<evidence type="ECO:0000259" key="3">
    <source>
        <dbReference type="PROSITE" id="PS51677"/>
    </source>
</evidence>
<evidence type="ECO:0000256" key="1">
    <source>
        <dbReference type="ARBA" id="ARBA00022723"/>
    </source>
</evidence>
<dbReference type="PROSITE" id="PS51677">
    <property type="entry name" value="NODB"/>
    <property type="match status" value="1"/>
</dbReference>
<protein>
    <submittedName>
        <fullName evidence="4">Polysaccharide deacetylase family protein</fullName>
    </submittedName>
</protein>
<name>A0AA49JJ20_9BACT</name>
<dbReference type="CDD" id="cd10917">
    <property type="entry name" value="CE4_NodB_like_6s_7s"/>
    <property type="match status" value="1"/>
</dbReference>
<evidence type="ECO:0000256" key="2">
    <source>
        <dbReference type="ARBA" id="ARBA00022801"/>
    </source>
</evidence>